<reference evidence="1 2" key="1">
    <citation type="submission" date="2023-04" db="EMBL/GenBank/DDBJ databases">
        <title>Ectobacillus antri isolated from activated sludge.</title>
        <authorList>
            <person name="Yan P."/>
            <person name="Liu X."/>
        </authorList>
    </citation>
    <scope>NUCLEOTIDE SEQUENCE [LARGE SCALE GENOMIC DNA]</scope>
    <source>
        <strain evidence="1 2">C18H</strain>
    </source>
</reference>
<protein>
    <submittedName>
        <fullName evidence="1">Uncharacterized protein</fullName>
    </submittedName>
</protein>
<evidence type="ECO:0000313" key="2">
    <source>
        <dbReference type="Proteomes" id="UP001218246"/>
    </source>
</evidence>
<dbReference type="EMBL" id="JARULN010000040">
    <property type="protein sequence ID" value="MDG5755652.1"/>
    <property type="molecule type" value="Genomic_DNA"/>
</dbReference>
<sequence>MNDVDILPQYLKNKSLSDKEIILSFFDALEAIKILADNERAILGGKV</sequence>
<name>A0ABT6HAD5_9BACI</name>
<organism evidence="1 2">
    <name type="scientific">Ectobacillus antri</name>
    <dbReference type="NCBI Taxonomy" id="2486280"/>
    <lineage>
        <taxon>Bacteria</taxon>
        <taxon>Bacillati</taxon>
        <taxon>Bacillota</taxon>
        <taxon>Bacilli</taxon>
        <taxon>Bacillales</taxon>
        <taxon>Bacillaceae</taxon>
        <taxon>Ectobacillus</taxon>
    </lineage>
</organism>
<dbReference type="Proteomes" id="UP001218246">
    <property type="component" value="Unassembled WGS sequence"/>
</dbReference>
<comment type="caution">
    <text evidence="1">The sequence shown here is derived from an EMBL/GenBank/DDBJ whole genome shotgun (WGS) entry which is preliminary data.</text>
</comment>
<gene>
    <name evidence="1" type="ORF">P6P90_17330</name>
</gene>
<keyword evidence="2" id="KW-1185">Reference proteome</keyword>
<proteinExistence type="predicted"/>
<evidence type="ECO:0000313" key="1">
    <source>
        <dbReference type="EMBL" id="MDG5755652.1"/>
    </source>
</evidence>
<accession>A0ABT6HAD5</accession>
<dbReference type="RefSeq" id="WP_247084129.1">
    <property type="nucleotide sequence ID" value="NZ_JARRRY010000038.1"/>
</dbReference>